<dbReference type="EMBL" id="BAAAUD010000056">
    <property type="protein sequence ID" value="GAA2965217.1"/>
    <property type="molecule type" value="Genomic_DNA"/>
</dbReference>
<name>A0ABN3XMK2_9ACTN</name>
<evidence type="ECO:0000256" key="1">
    <source>
        <dbReference type="SAM" id="MobiDB-lite"/>
    </source>
</evidence>
<feature type="region of interest" description="Disordered" evidence="1">
    <location>
        <begin position="1"/>
        <end position="35"/>
    </location>
</feature>
<reference evidence="2 3" key="1">
    <citation type="journal article" date="2019" name="Int. J. Syst. Evol. Microbiol.">
        <title>The Global Catalogue of Microorganisms (GCM) 10K type strain sequencing project: providing services to taxonomists for standard genome sequencing and annotation.</title>
        <authorList>
            <consortium name="The Broad Institute Genomics Platform"/>
            <consortium name="The Broad Institute Genome Sequencing Center for Infectious Disease"/>
            <person name="Wu L."/>
            <person name="Ma J."/>
        </authorList>
    </citation>
    <scope>NUCLEOTIDE SEQUENCE [LARGE SCALE GENOMIC DNA]</scope>
    <source>
        <strain evidence="2 3">JCM 9088</strain>
    </source>
</reference>
<accession>A0ABN3XMK2</accession>
<dbReference type="Proteomes" id="UP001500403">
    <property type="component" value="Unassembled WGS sequence"/>
</dbReference>
<evidence type="ECO:0000313" key="2">
    <source>
        <dbReference type="EMBL" id="GAA2965217.1"/>
    </source>
</evidence>
<comment type="caution">
    <text evidence="2">The sequence shown here is derived from an EMBL/GenBank/DDBJ whole genome shotgun (WGS) entry which is preliminary data.</text>
</comment>
<organism evidence="2 3">
    <name type="scientific">Streptomyces enissocaesilis</name>
    <dbReference type="NCBI Taxonomy" id="332589"/>
    <lineage>
        <taxon>Bacteria</taxon>
        <taxon>Bacillati</taxon>
        <taxon>Actinomycetota</taxon>
        <taxon>Actinomycetes</taxon>
        <taxon>Kitasatosporales</taxon>
        <taxon>Streptomycetaceae</taxon>
        <taxon>Streptomyces</taxon>
        <taxon>Streptomyces rochei group</taxon>
    </lineage>
</organism>
<feature type="compositionally biased region" description="Basic and acidic residues" evidence="1">
    <location>
        <begin position="86"/>
        <end position="109"/>
    </location>
</feature>
<protein>
    <submittedName>
        <fullName evidence="2">Uncharacterized protein</fullName>
    </submittedName>
</protein>
<proteinExistence type="predicted"/>
<feature type="compositionally biased region" description="Low complexity" evidence="1">
    <location>
        <begin position="11"/>
        <end position="22"/>
    </location>
</feature>
<sequence length="138" mass="14480">MSGGAFPRPTLPGRPGALPRAGGFLGVRDGEGRHRRTPVLRGARLRRSGTVLFDPQVPVLALGGPGLFRQRAGVLPGGLLGAAQGDGDHERGAVRRGLRRGDGDDRGEGLRLPLYGARGVLGGSCRPRHRTCRSRAPP</sequence>
<feature type="region of interest" description="Disordered" evidence="1">
    <location>
        <begin position="81"/>
        <end position="109"/>
    </location>
</feature>
<gene>
    <name evidence="2" type="ORF">GCM10010446_58630</name>
</gene>
<keyword evidence="3" id="KW-1185">Reference proteome</keyword>
<evidence type="ECO:0000313" key="3">
    <source>
        <dbReference type="Proteomes" id="UP001500403"/>
    </source>
</evidence>
<dbReference type="RefSeq" id="WP_344499155.1">
    <property type="nucleotide sequence ID" value="NZ_BAAAUD010000056.1"/>
</dbReference>